<evidence type="ECO:0000313" key="2">
    <source>
        <dbReference type="EMBL" id="VDN38753.1"/>
    </source>
</evidence>
<evidence type="ECO:0000313" key="4">
    <source>
        <dbReference type="WBParaSite" id="GPUH_0002171901-mRNA-1"/>
    </source>
</evidence>
<name>A0A183EL51_9BILA</name>
<dbReference type="WBParaSite" id="GPUH_0002171901-mRNA-1">
    <property type="protein sequence ID" value="GPUH_0002171901-mRNA-1"/>
    <property type="gene ID" value="GPUH_0002171901"/>
</dbReference>
<sequence length="175" mass="18990">MALSGVICEPTTTEANEYDSLSDKISDLSEESADELEIDPADALVVEEVVDKCFKIVLADQAEETTTEGAAAIAAVTKENAEKPEAEEENAGAMGECVSTIFNNDVLLCENGLNIPDPSFCYGLVEQYCAERRSCEDQNGEENHVEEPIHETTEQPQQDLEDSTVRVPVENGNST</sequence>
<dbReference type="Proteomes" id="UP000271098">
    <property type="component" value="Unassembled WGS sequence"/>
</dbReference>
<dbReference type="EMBL" id="UYRT01093242">
    <property type="protein sequence ID" value="VDN38753.1"/>
    <property type="molecule type" value="Genomic_DNA"/>
</dbReference>
<reference evidence="4" key="1">
    <citation type="submission" date="2016-06" db="UniProtKB">
        <authorList>
            <consortium name="WormBaseParasite"/>
        </authorList>
    </citation>
    <scope>IDENTIFICATION</scope>
</reference>
<feature type="region of interest" description="Disordered" evidence="1">
    <location>
        <begin position="135"/>
        <end position="175"/>
    </location>
</feature>
<evidence type="ECO:0000313" key="3">
    <source>
        <dbReference type="Proteomes" id="UP000271098"/>
    </source>
</evidence>
<keyword evidence="3" id="KW-1185">Reference proteome</keyword>
<accession>A0A183EL51</accession>
<reference evidence="2 3" key="2">
    <citation type="submission" date="2018-11" db="EMBL/GenBank/DDBJ databases">
        <authorList>
            <consortium name="Pathogen Informatics"/>
        </authorList>
    </citation>
    <scope>NUCLEOTIDE SEQUENCE [LARGE SCALE GENOMIC DNA]</scope>
</reference>
<dbReference type="AlphaFoldDB" id="A0A183EL51"/>
<feature type="compositionally biased region" description="Basic and acidic residues" evidence="1">
    <location>
        <begin position="135"/>
        <end position="153"/>
    </location>
</feature>
<organism evidence="4">
    <name type="scientific">Gongylonema pulchrum</name>
    <dbReference type="NCBI Taxonomy" id="637853"/>
    <lineage>
        <taxon>Eukaryota</taxon>
        <taxon>Metazoa</taxon>
        <taxon>Ecdysozoa</taxon>
        <taxon>Nematoda</taxon>
        <taxon>Chromadorea</taxon>
        <taxon>Rhabditida</taxon>
        <taxon>Spirurina</taxon>
        <taxon>Spiruromorpha</taxon>
        <taxon>Spiruroidea</taxon>
        <taxon>Gongylonematidae</taxon>
        <taxon>Gongylonema</taxon>
    </lineage>
</organism>
<gene>
    <name evidence="2" type="ORF">GPUH_LOCUS21691</name>
</gene>
<proteinExistence type="predicted"/>
<evidence type="ECO:0000256" key="1">
    <source>
        <dbReference type="SAM" id="MobiDB-lite"/>
    </source>
</evidence>
<protein>
    <submittedName>
        <fullName evidence="4">ShKT domain-containing protein</fullName>
    </submittedName>
</protein>